<dbReference type="PANTHER" id="PTHR44375">
    <property type="entry name" value="BETA-KETOACYL-ACP REDUCTASE-LIKE PROTEIN-RELATED"/>
    <property type="match status" value="1"/>
</dbReference>
<evidence type="ECO:0000313" key="1">
    <source>
        <dbReference type="EMBL" id="RZC59748.1"/>
    </source>
</evidence>
<dbReference type="Proteomes" id="UP000316621">
    <property type="component" value="Chromosome 4"/>
</dbReference>
<organism evidence="1 2">
    <name type="scientific">Papaver somniferum</name>
    <name type="common">Opium poppy</name>
    <dbReference type="NCBI Taxonomy" id="3469"/>
    <lineage>
        <taxon>Eukaryota</taxon>
        <taxon>Viridiplantae</taxon>
        <taxon>Streptophyta</taxon>
        <taxon>Embryophyta</taxon>
        <taxon>Tracheophyta</taxon>
        <taxon>Spermatophyta</taxon>
        <taxon>Magnoliopsida</taxon>
        <taxon>Ranunculales</taxon>
        <taxon>Papaveraceae</taxon>
        <taxon>Papaveroideae</taxon>
        <taxon>Papaver</taxon>
    </lineage>
</organism>
<dbReference type="CDD" id="cd05233">
    <property type="entry name" value="SDR_c"/>
    <property type="match status" value="1"/>
</dbReference>
<protein>
    <submittedName>
        <fullName evidence="1">Uncharacterized protein</fullName>
    </submittedName>
</protein>
<dbReference type="AlphaFoldDB" id="A0A4Y7JIX3"/>
<dbReference type="InterPro" id="IPR036291">
    <property type="entry name" value="NAD(P)-bd_dom_sf"/>
</dbReference>
<evidence type="ECO:0000313" key="2">
    <source>
        <dbReference type="Proteomes" id="UP000316621"/>
    </source>
</evidence>
<reference evidence="1 2" key="1">
    <citation type="journal article" date="2018" name="Science">
        <title>The opium poppy genome and morphinan production.</title>
        <authorList>
            <person name="Guo L."/>
            <person name="Winzer T."/>
            <person name="Yang X."/>
            <person name="Li Y."/>
            <person name="Ning Z."/>
            <person name="He Z."/>
            <person name="Teodor R."/>
            <person name="Lu Y."/>
            <person name="Bowser T.A."/>
            <person name="Graham I.A."/>
            <person name="Ye K."/>
        </authorList>
    </citation>
    <scope>NUCLEOTIDE SEQUENCE [LARGE SCALE GENOMIC DNA]</scope>
    <source>
        <strain evidence="2">cv. HN1</strain>
        <tissue evidence="1">Leaves</tissue>
    </source>
</reference>
<keyword evidence="2" id="KW-1185">Reference proteome</keyword>
<dbReference type="PRINTS" id="PR00081">
    <property type="entry name" value="GDHRDH"/>
</dbReference>
<dbReference type="PANTHER" id="PTHR44375:SF6">
    <property type="entry name" value="F28J7.36 PROTEIN"/>
    <property type="match status" value="1"/>
</dbReference>
<dbReference type="STRING" id="3469.A0A4Y7JIX3"/>
<dbReference type="InterPro" id="IPR002347">
    <property type="entry name" value="SDR_fam"/>
</dbReference>
<dbReference type="Pfam" id="PF13561">
    <property type="entry name" value="adh_short_C2"/>
    <property type="match status" value="1"/>
</dbReference>
<dbReference type="OMA" id="DEYPRAM"/>
<accession>A0A4Y7JIX3</accession>
<gene>
    <name evidence="1" type="ORF">C5167_007060</name>
</gene>
<dbReference type="Gene3D" id="3.40.50.720">
    <property type="entry name" value="NAD(P)-binding Rossmann-like Domain"/>
    <property type="match status" value="1"/>
</dbReference>
<name>A0A4Y7JIX3_PAPSO</name>
<dbReference type="SUPFAM" id="SSF51735">
    <property type="entry name" value="NAD(P)-binding Rossmann-fold domains"/>
    <property type="match status" value="1"/>
</dbReference>
<proteinExistence type="predicted"/>
<dbReference type="EMBL" id="CM010718">
    <property type="protein sequence ID" value="RZC59748.1"/>
    <property type="molecule type" value="Genomic_DNA"/>
</dbReference>
<sequence>MENQGKKILLTTNGDEISENIALHLVKRGCRLVLMGNEKCVQTMVEKINGLMKEEGLQTQIGVVGVDMEQGKEEDFDNGVEKAYKIWGNLDALVNCYSYEGKIQDCLSLGESEFMKIVKVNFMAAWFLLKAVGKRMRDAKSGGSVIFLTSFMGSERGLYPGSAAYGSCLAGVQQLVRHYILKTCAIDIGKHRIRVNAIARGLHLQDEYILSVGKEKAEKSVNEVTPLHRWLDVKNDIASTVIYLVSDDARYMTGTTIYVDGAQSLVRPRMRSFM</sequence>
<dbReference type="Gramene" id="RZC59748">
    <property type="protein sequence ID" value="RZC59748"/>
    <property type="gene ID" value="C5167_007060"/>
</dbReference>